<feature type="chain" id="PRO_5043729726" description="Gnk2-homologous domain-containing protein" evidence="2">
    <location>
        <begin position="32"/>
        <end position="130"/>
    </location>
</feature>
<proteinExistence type="predicted"/>
<dbReference type="PROSITE" id="PS51257">
    <property type="entry name" value="PROKAR_LIPOPROTEIN"/>
    <property type="match status" value="1"/>
</dbReference>
<gene>
    <name evidence="4" type="ORF">LTRI10_LOCUS19729</name>
</gene>
<keyword evidence="5" id="KW-1185">Reference proteome</keyword>
<dbReference type="Proteomes" id="UP001497516">
    <property type="component" value="Chromosome 3"/>
</dbReference>
<dbReference type="EMBL" id="OZ034816">
    <property type="protein sequence ID" value="CAL1378126.1"/>
    <property type="molecule type" value="Genomic_DNA"/>
</dbReference>
<dbReference type="AlphaFoldDB" id="A0AAV2DWT0"/>
<feature type="region of interest" description="Disordered" evidence="1">
    <location>
        <begin position="111"/>
        <end position="130"/>
    </location>
</feature>
<name>A0AAV2DWT0_9ROSI</name>
<evidence type="ECO:0000313" key="4">
    <source>
        <dbReference type="EMBL" id="CAL1378126.1"/>
    </source>
</evidence>
<reference evidence="4 5" key="1">
    <citation type="submission" date="2024-04" db="EMBL/GenBank/DDBJ databases">
        <authorList>
            <person name="Fracassetti M."/>
        </authorList>
    </citation>
    <scope>NUCLEOTIDE SEQUENCE [LARGE SCALE GENOMIC DNA]</scope>
</reference>
<protein>
    <recommendedName>
        <fullName evidence="3">Gnk2-homologous domain-containing protein</fullName>
    </recommendedName>
</protein>
<evidence type="ECO:0000256" key="2">
    <source>
        <dbReference type="SAM" id="SignalP"/>
    </source>
</evidence>
<dbReference type="PROSITE" id="PS51473">
    <property type="entry name" value="GNK2"/>
    <property type="match status" value="1"/>
</dbReference>
<evidence type="ECO:0000256" key="1">
    <source>
        <dbReference type="SAM" id="MobiDB-lite"/>
    </source>
</evidence>
<feature type="signal peptide" evidence="2">
    <location>
        <begin position="1"/>
        <end position="31"/>
    </location>
</feature>
<feature type="domain" description="Gnk2-homologous" evidence="3">
    <location>
        <begin position="27"/>
        <end position="130"/>
    </location>
</feature>
<dbReference type="InterPro" id="IPR002902">
    <property type="entry name" value="GNK2"/>
</dbReference>
<organism evidence="4 5">
    <name type="scientific">Linum trigynum</name>
    <dbReference type="NCBI Taxonomy" id="586398"/>
    <lineage>
        <taxon>Eukaryota</taxon>
        <taxon>Viridiplantae</taxon>
        <taxon>Streptophyta</taxon>
        <taxon>Embryophyta</taxon>
        <taxon>Tracheophyta</taxon>
        <taxon>Spermatophyta</taxon>
        <taxon>Magnoliopsida</taxon>
        <taxon>eudicotyledons</taxon>
        <taxon>Gunneridae</taxon>
        <taxon>Pentapetalae</taxon>
        <taxon>rosids</taxon>
        <taxon>fabids</taxon>
        <taxon>Malpighiales</taxon>
        <taxon>Linaceae</taxon>
        <taxon>Linum</taxon>
    </lineage>
</organism>
<evidence type="ECO:0000313" key="5">
    <source>
        <dbReference type="Proteomes" id="UP001497516"/>
    </source>
</evidence>
<sequence length="130" mass="13425">MGSQQKVIVSMANAVLVVVACLSVGIGSARAHSCCGGEVSDVLGWQSYVNNILTILARETPTQAPGSPYTTRYAGRIKGDAFCPSSDGGQACIDCMNRLLIKLQAACPNSASGKADDGSTSSCTMSFDKI</sequence>
<accession>A0AAV2DWT0</accession>
<evidence type="ECO:0000259" key="3">
    <source>
        <dbReference type="PROSITE" id="PS51473"/>
    </source>
</evidence>
<keyword evidence="2" id="KW-0732">Signal</keyword>